<keyword evidence="1" id="KW-0238">DNA-binding</keyword>
<evidence type="ECO:0000313" key="4">
    <source>
        <dbReference type="EMBL" id="KAJ2778895.1"/>
    </source>
</evidence>
<dbReference type="PROSITE" id="PS50118">
    <property type="entry name" value="HMG_BOX_2"/>
    <property type="match status" value="1"/>
</dbReference>
<gene>
    <name evidence="4" type="ORF">H4R18_004323</name>
</gene>
<evidence type="ECO:0000256" key="2">
    <source>
        <dbReference type="SAM" id="MobiDB-lite"/>
    </source>
</evidence>
<dbReference type="SMART" id="SM00398">
    <property type="entry name" value="HMG"/>
    <property type="match status" value="1"/>
</dbReference>
<dbReference type="SUPFAM" id="SSF47095">
    <property type="entry name" value="HMG-box"/>
    <property type="match status" value="1"/>
</dbReference>
<accession>A0A9W8LH26</accession>
<dbReference type="InterPro" id="IPR009071">
    <property type="entry name" value="HMG_box_dom"/>
</dbReference>
<protein>
    <recommendedName>
        <fullName evidence="3">HMG box domain-containing protein</fullName>
    </recommendedName>
</protein>
<feature type="compositionally biased region" description="Polar residues" evidence="2">
    <location>
        <begin position="464"/>
        <end position="479"/>
    </location>
</feature>
<organism evidence="4 5">
    <name type="scientific">Coemansia javaensis</name>
    <dbReference type="NCBI Taxonomy" id="2761396"/>
    <lineage>
        <taxon>Eukaryota</taxon>
        <taxon>Fungi</taxon>
        <taxon>Fungi incertae sedis</taxon>
        <taxon>Zoopagomycota</taxon>
        <taxon>Kickxellomycotina</taxon>
        <taxon>Kickxellomycetes</taxon>
        <taxon>Kickxellales</taxon>
        <taxon>Kickxellaceae</taxon>
        <taxon>Coemansia</taxon>
    </lineage>
</organism>
<dbReference type="EMBL" id="JANBUL010000204">
    <property type="protein sequence ID" value="KAJ2778895.1"/>
    <property type="molecule type" value="Genomic_DNA"/>
</dbReference>
<feature type="region of interest" description="Disordered" evidence="2">
    <location>
        <begin position="451"/>
        <end position="504"/>
    </location>
</feature>
<dbReference type="Gene3D" id="1.10.30.10">
    <property type="entry name" value="High mobility group box domain"/>
    <property type="match status" value="1"/>
</dbReference>
<name>A0A9W8LH26_9FUNG</name>
<comment type="caution">
    <text evidence="4">The sequence shown here is derived from an EMBL/GenBank/DDBJ whole genome shotgun (WGS) entry which is preliminary data.</text>
</comment>
<feature type="domain" description="HMG box" evidence="3">
    <location>
        <begin position="157"/>
        <end position="225"/>
    </location>
</feature>
<dbReference type="Proteomes" id="UP001140217">
    <property type="component" value="Unassembled WGS sequence"/>
</dbReference>
<proteinExistence type="predicted"/>
<sequence>MDSFYMYPGSQFAGSPMPQPLAYPTPGSIQPSVSDHQQLTMMQYAHGVFPGKASPAPAASHNFSSRIPGDHESAIYSHDRVNGGFMEQAVRQMITADGNVFIEHIPGYSIVYVPSHGPIEQVLGDMCATARSGAPAQAAKTQQGGQAGRAPRDRNYHPKPSNAFIMYRNHMIKEMRQRDPDINQIEISRKAGDMWKAESEEVKEQFRKKYREEKQAYDQQKSSGKRPRADSSLPDDDLPPSYSDVDSTTPVKRRKNDSPSLGLGVGSSHATKPRSRTMPSAMFNSSAARQNIFSDLRKQVAARSGAAFLDSSPFDSQQMHQAYAEMASSASIDGSPIPSIMGSAPYLHGDVPALNLAGVQGLPAPPMTMAEHESIYASHQVAMTGGVDPAALAPADQSDLTNSFVNAGIAAGITMMPADGQQVMPMGSEASEIAAAASIATSSVLAGGFYSDEAQPQPLPADQASMQSADHSSGEQPQQWPGDAAAAAAAEDTVSAPAEVPAPQ</sequence>
<feature type="DNA-binding region" description="HMG box" evidence="1">
    <location>
        <begin position="157"/>
        <end position="225"/>
    </location>
</feature>
<evidence type="ECO:0000313" key="5">
    <source>
        <dbReference type="Proteomes" id="UP001140217"/>
    </source>
</evidence>
<feature type="compositionally biased region" description="Low complexity" evidence="2">
    <location>
        <begin position="134"/>
        <end position="144"/>
    </location>
</feature>
<dbReference type="GO" id="GO:0003677">
    <property type="term" value="F:DNA binding"/>
    <property type="evidence" value="ECO:0007669"/>
    <property type="project" value="UniProtKB-UniRule"/>
</dbReference>
<dbReference type="AlphaFoldDB" id="A0A9W8LH26"/>
<evidence type="ECO:0000259" key="3">
    <source>
        <dbReference type="PROSITE" id="PS50118"/>
    </source>
</evidence>
<reference evidence="4" key="1">
    <citation type="submission" date="2022-07" db="EMBL/GenBank/DDBJ databases">
        <title>Phylogenomic reconstructions and comparative analyses of Kickxellomycotina fungi.</title>
        <authorList>
            <person name="Reynolds N.K."/>
            <person name="Stajich J.E."/>
            <person name="Barry K."/>
            <person name="Grigoriev I.V."/>
            <person name="Crous P."/>
            <person name="Smith M.E."/>
        </authorList>
    </citation>
    <scope>NUCLEOTIDE SEQUENCE</scope>
    <source>
        <strain evidence="4">NBRC 105414</strain>
    </source>
</reference>
<dbReference type="Pfam" id="PF00505">
    <property type="entry name" value="HMG_box"/>
    <property type="match status" value="1"/>
</dbReference>
<dbReference type="CDD" id="cd01389">
    <property type="entry name" value="HMG-box_ROX1-like"/>
    <property type="match status" value="1"/>
</dbReference>
<feature type="region of interest" description="Disordered" evidence="2">
    <location>
        <begin position="212"/>
        <end position="279"/>
    </location>
</feature>
<keyword evidence="5" id="KW-1185">Reference proteome</keyword>
<dbReference type="OrthoDB" id="6247875at2759"/>
<dbReference type="GO" id="GO:0005634">
    <property type="term" value="C:nucleus"/>
    <property type="evidence" value="ECO:0007669"/>
    <property type="project" value="UniProtKB-UniRule"/>
</dbReference>
<dbReference type="InterPro" id="IPR036910">
    <property type="entry name" value="HMG_box_dom_sf"/>
</dbReference>
<keyword evidence="1" id="KW-0539">Nucleus</keyword>
<feature type="region of interest" description="Disordered" evidence="2">
    <location>
        <begin position="134"/>
        <end position="161"/>
    </location>
</feature>
<evidence type="ECO:0000256" key="1">
    <source>
        <dbReference type="PROSITE-ProRule" id="PRU00267"/>
    </source>
</evidence>